<feature type="region of interest" description="Disordered" evidence="1">
    <location>
        <begin position="186"/>
        <end position="207"/>
    </location>
</feature>
<dbReference type="GO" id="GO:0004534">
    <property type="term" value="F:5'-3' RNA exonuclease activity"/>
    <property type="evidence" value="ECO:0007669"/>
    <property type="project" value="TreeGrafter"/>
</dbReference>
<dbReference type="InterPro" id="IPR004013">
    <property type="entry name" value="PHP_dom"/>
</dbReference>
<dbReference type="InterPro" id="IPR003141">
    <property type="entry name" value="Pol/His_phosphatase_N"/>
</dbReference>
<reference evidence="4 5" key="2">
    <citation type="submission" date="2015-01" db="EMBL/GenBank/DDBJ databases">
        <title>Complete genome sequence of Pyrinomonas methylaliphatogenes type strain K22T.</title>
        <authorList>
            <person name="Lee K.C.Y."/>
            <person name="Power J.F."/>
            <person name="Dunfield P.F."/>
            <person name="Morgan X.C."/>
            <person name="Huttenhower C."/>
            <person name="Stott M.B."/>
        </authorList>
    </citation>
    <scope>NUCLEOTIDE SEQUENCE [LARGE SCALE GENOMIC DNA]</scope>
    <source>
        <strain evidence="4 5">K22</strain>
    </source>
</reference>
<keyword evidence="5" id="KW-1185">Reference proteome</keyword>
<feature type="chain" id="PRO_5002110039" evidence="2">
    <location>
        <begin position="23"/>
        <end position="525"/>
    </location>
</feature>
<dbReference type="STRING" id="454194.PYK22_02793"/>
<dbReference type="Gene3D" id="3.20.20.140">
    <property type="entry name" value="Metal-dependent hydrolases"/>
    <property type="match status" value="1"/>
</dbReference>
<dbReference type="NCBIfam" id="NF038032">
    <property type="entry name" value="CehA_McbA_metalo"/>
    <property type="match status" value="1"/>
</dbReference>
<evidence type="ECO:0000259" key="3">
    <source>
        <dbReference type="SMART" id="SM00481"/>
    </source>
</evidence>
<accession>A0A0B6X2H2</accession>
<gene>
    <name evidence="4" type="ORF">PYK22_02793</name>
</gene>
<dbReference type="SMART" id="SM00481">
    <property type="entry name" value="POLIIIAc"/>
    <property type="match status" value="1"/>
</dbReference>
<evidence type="ECO:0000256" key="2">
    <source>
        <dbReference type="SAM" id="SignalP"/>
    </source>
</evidence>
<evidence type="ECO:0000256" key="1">
    <source>
        <dbReference type="SAM" id="MobiDB-lite"/>
    </source>
</evidence>
<dbReference type="Proteomes" id="UP000031518">
    <property type="component" value="Unassembled WGS sequence"/>
</dbReference>
<dbReference type="RefSeq" id="WP_041978201.1">
    <property type="nucleotide sequence ID" value="NZ_CBXV010000008.1"/>
</dbReference>
<feature type="domain" description="Polymerase/histidinol phosphatase N-terminal" evidence="3">
    <location>
        <begin position="213"/>
        <end position="280"/>
    </location>
</feature>
<dbReference type="PANTHER" id="PTHR42924:SF3">
    <property type="entry name" value="POLYMERASE_HISTIDINOL PHOSPHATASE N-TERMINAL DOMAIN-CONTAINING PROTEIN"/>
    <property type="match status" value="1"/>
</dbReference>
<dbReference type="SUPFAM" id="SSF89550">
    <property type="entry name" value="PHP domain-like"/>
    <property type="match status" value="1"/>
</dbReference>
<dbReference type="EMBL" id="CBXV010000008">
    <property type="protein sequence ID" value="CDM66759.1"/>
    <property type="molecule type" value="Genomic_DNA"/>
</dbReference>
<reference evidence="4 5" key="1">
    <citation type="submission" date="2013-12" db="EMBL/GenBank/DDBJ databases">
        <authorList>
            <person name="Stott M."/>
        </authorList>
    </citation>
    <scope>NUCLEOTIDE SEQUENCE [LARGE SCALE GENOMIC DNA]</scope>
    <source>
        <strain evidence="4 5">K22</strain>
    </source>
</reference>
<proteinExistence type="predicted"/>
<feature type="compositionally biased region" description="Low complexity" evidence="1">
    <location>
        <begin position="188"/>
        <end position="198"/>
    </location>
</feature>
<dbReference type="InterPro" id="IPR052018">
    <property type="entry name" value="PHP_domain"/>
</dbReference>
<sequence length="525" mass="57830" precursor="true">MKGKLSMIALLIVIKALNASLASGSTPPLRQRIEKRFKIARPKADSERYVYIPFEVPANAVRLNIEIIYDRAGGANALDLGLFDARSTGEAVDQKGFRGWSGGRRSSISIARASATPGYLPGPLFAGTWRVILGLYRLAPNGVEVTLRIEIEKEKEEQSSIISRHALRSENSPTYSAVAMSVARAPRRTSFPPSSSSRSAKERDSPIGGWLRGDLHLHTVHSDGDLTVAELVERARAARLDFIAITDHNTPSHHAEIDALLAQGKISPLIIRGEEVTTYGGHFNVWGLSSGEWVDFRLTPRDPAKLSRTIRHARSLGAIASINHPFAPCDGCAWEYAESEKLFDAIEVWNGAWDDSDERALKLWDEILRRGGRIAAVGSSDAHRVTDRLGQPSTYVRARTRSEGAILTAIRTGRAYVADLASDFRLAFSLRVAGAKKLYGIGDFVPLRAPQEIELSVKVASAPSGAIVKIISNGKVIEEFAPDGRERIFKLRSENAYYRLELRDHEGRMLAFTNPIYVGSKERTR</sequence>
<organism evidence="4 5">
    <name type="scientific">Pyrinomonas methylaliphatogenes</name>
    <dbReference type="NCBI Taxonomy" id="454194"/>
    <lineage>
        <taxon>Bacteria</taxon>
        <taxon>Pseudomonadati</taxon>
        <taxon>Acidobacteriota</taxon>
        <taxon>Blastocatellia</taxon>
        <taxon>Blastocatellales</taxon>
        <taxon>Pyrinomonadaceae</taxon>
        <taxon>Pyrinomonas</taxon>
    </lineage>
</organism>
<dbReference type="GO" id="GO:0035312">
    <property type="term" value="F:5'-3' DNA exonuclease activity"/>
    <property type="evidence" value="ECO:0007669"/>
    <property type="project" value="TreeGrafter"/>
</dbReference>
<feature type="signal peptide" evidence="2">
    <location>
        <begin position="1"/>
        <end position="22"/>
    </location>
</feature>
<dbReference type="Pfam" id="PF02811">
    <property type="entry name" value="PHP"/>
    <property type="match status" value="1"/>
</dbReference>
<dbReference type="AlphaFoldDB" id="A0A0B6X2H2"/>
<evidence type="ECO:0000313" key="4">
    <source>
        <dbReference type="EMBL" id="CDM66759.1"/>
    </source>
</evidence>
<protein>
    <submittedName>
        <fullName evidence="4">Predicted metal-dependent phosphoesterase, PHP family</fullName>
    </submittedName>
</protein>
<keyword evidence="2" id="KW-0732">Signal</keyword>
<dbReference type="CDD" id="cd07432">
    <property type="entry name" value="PHP_HisPPase"/>
    <property type="match status" value="1"/>
</dbReference>
<dbReference type="PANTHER" id="PTHR42924">
    <property type="entry name" value="EXONUCLEASE"/>
    <property type="match status" value="1"/>
</dbReference>
<name>A0A0B6X2H2_9BACT</name>
<evidence type="ECO:0000313" key="5">
    <source>
        <dbReference type="Proteomes" id="UP000031518"/>
    </source>
</evidence>
<dbReference type="InterPro" id="IPR016195">
    <property type="entry name" value="Pol/histidinol_Pase-like"/>
</dbReference>